<sequence>MYRESKNLLSEEPWVRLSNVSSTLPTSDTPRGVDYSGPSLLLLPSVPYEQFLKFFATFSDRVSEIRMVTTN</sequence>
<accession>A0A518HF67</accession>
<dbReference type="AlphaFoldDB" id="A0A518HF67"/>
<keyword evidence="2" id="KW-1185">Reference proteome</keyword>
<reference evidence="1 2" key="1">
    <citation type="submission" date="2019-02" db="EMBL/GenBank/DDBJ databases">
        <title>Deep-cultivation of Planctomycetes and their phenomic and genomic characterization uncovers novel biology.</title>
        <authorList>
            <person name="Wiegand S."/>
            <person name="Jogler M."/>
            <person name="Boedeker C."/>
            <person name="Pinto D."/>
            <person name="Vollmers J."/>
            <person name="Rivas-Marin E."/>
            <person name="Kohn T."/>
            <person name="Peeters S.H."/>
            <person name="Heuer A."/>
            <person name="Rast P."/>
            <person name="Oberbeckmann S."/>
            <person name="Bunk B."/>
            <person name="Jeske O."/>
            <person name="Meyerdierks A."/>
            <person name="Storesund J.E."/>
            <person name="Kallscheuer N."/>
            <person name="Luecker S."/>
            <person name="Lage O.M."/>
            <person name="Pohl T."/>
            <person name="Merkel B.J."/>
            <person name="Hornburger P."/>
            <person name="Mueller R.-W."/>
            <person name="Bruemmer F."/>
            <person name="Labrenz M."/>
            <person name="Spormann A.M."/>
            <person name="Op den Camp H."/>
            <person name="Overmann J."/>
            <person name="Amann R."/>
            <person name="Jetten M.S.M."/>
            <person name="Mascher T."/>
            <person name="Medema M.H."/>
            <person name="Devos D.P."/>
            <person name="Kaster A.-K."/>
            <person name="Ovreas L."/>
            <person name="Rohde M."/>
            <person name="Galperin M.Y."/>
            <person name="Jogler C."/>
        </authorList>
    </citation>
    <scope>NUCLEOTIDE SEQUENCE [LARGE SCALE GENOMIC DNA]</scope>
    <source>
        <strain evidence="1 2">ElP</strain>
        <plasmid evidence="2">pelp_2</plasmid>
    </source>
</reference>
<gene>
    <name evidence="1" type="ORF">ElP_74350</name>
</gene>
<name>A0A518HF67_9BACT</name>
<dbReference type="Proteomes" id="UP000317835">
    <property type="component" value="Plasmid pElP_2"/>
</dbReference>
<dbReference type="EMBL" id="CP036428">
    <property type="protein sequence ID" value="QDV39468.1"/>
    <property type="molecule type" value="Genomic_DNA"/>
</dbReference>
<dbReference type="KEGG" id="tpla:ElP_74350"/>
<organism evidence="1 2">
    <name type="scientific">Tautonia plasticadhaerens</name>
    <dbReference type="NCBI Taxonomy" id="2527974"/>
    <lineage>
        <taxon>Bacteria</taxon>
        <taxon>Pseudomonadati</taxon>
        <taxon>Planctomycetota</taxon>
        <taxon>Planctomycetia</taxon>
        <taxon>Isosphaerales</taxon>
        <taxon>Isosphaeraceae</taxon>
        <taxon>Tautonia</taxon>
    </lineage>
</organism>
<geneLocation type="plasmid" evidence="2">
    <name>pelp_2</name>
</geneLocation>
<keyword evidence="1" id="KW-0614">Plasmid</keyword>
<protein>
    <submittedName>
        <fullName evidence="1">Uncharacterized protein</fullName>
    </submittedName>
</protein>
<evidence type="ECO:0000313" key="1">
    <source>
        <dbReference type="EMBL" id="QDV39468.1"/>
    </source>
</evidence>
<proteinExistence type="predicted"/>
<evidence type="ECO:0000313" key="2">
    <source>
        <dbReference type="Proteomes" id="UP000317835"/>
    </source>
</evidence>